<evidence type="ECO:0000259" key="4">
    <source>
        <dbReference type="Pfam" id="PF01087"/>
    </source>
</evidence>
<reference evidence="5" key="1">
    <citation type="submission" date="2020-05" db="EMBL/GenBank/DDBJ databases">
        <authorList>
            <person name="Chiriac C."/>
            <person name="Salcher M."/>
            <person name="Ghai R."/>
            <person name="Kavagutti S V."/>
        </authorList>
    </citation>
    <scope>NUCLEOTIDE SEQUENCE</scope>
</reference>
<gene>
    <name evidence="5" type="ORF">UFOPK1619_00351</name>
</gene>
<dbReference type="EMBL" id="CAEZTI010000047">
    <property type="protein sequence ID" value="CAB4560248.1"/>
    <property type="molecule type" value="Genomic_DNA"/>
</dbReference>
<dbReference type="InterPro" id="IPR001937">
    <property type="entry name" value="GalP_UDPtransf1"/>
</dbReference>
<feature type="domain" description="Galactose-1-phosphate uridyl transferase N-terminal" evidence="4">
    <location>
        <begin position="2"/>
        <end position="173"/>
    </location>
</feature>
<dbReference type="InterPro" id="IPR005849">
    <property type="entry name" value="GalP_Utransf_N"/>
</dbReference>
<dbReference type="PANTHER" id="PTHR42763:SF2">
    <property type="entry name" value="ADP-GLUCOSE PHOSPHORYLASE"/>
    <property type="match status" value="1"/>
</dbReference>
<evidence type="ECO:0000256" key="1">
    <source>
        <dbReference type="ARBA" id="ARBA00022679"/>
    </source>
</evidence>
<evidence type="ECO:0000313" key="5">
    <source>
        <dbReference type="EMBL" id="CAB4560248.1"/>
    </source>
</evidence>
<dbReference type="PIRSF" id="PIRSF000808">
    <property type="entry name" value="GalT"/>
    <property type="match status" value="1"/>
</dbReference>
<keyword evidence="2" id="KW-0548">Nucleotidyltransferase</keyword>
<organism evidence="5">
    <name type="scientific">freshwater metagenome</name>
    <dbReference type="NCBI Taxonomy" id="449393"/>
    <lineage>
        <taxon>unclassified sequences</taxon>
        <taxon>metagenomes</taxon>
        <taxon>ecological metagenomes</taxon>
    </lineage>
</organism>
<keyword evidence="1" id="KW-0808">Transferase</keyword>
<keyword evidence="3" id="KW-0119">Carbohydrate metabolism</keyword>
<dbReference type="GO" id="GO:0006012">
    <property type="term" value="P:galactose metabolic process"/>
    <property type="evidence" value="ECO:0007669"/>
    <property type="project" value="InterPro"/>
</dbReference>
<name>A0A6J6DFV4_9ZZZZ</name>
<evidence type="ECO:0000256" key="3">
    <source>
        <dbReference type="ARBA" id="ARBA00023277"/>
    </source>
</evidence>
<dbReference type="InterPro" id="IPR053177">
    <property type="entry name" value="ADP-glucose_phosphorylase"/>
</dbReference>
<dbReference type="Gene3D" id="3.30.428.10">
    <property type="entry name" value="HIT-like"/>
    <property type="match status" value="2"/>
</dbReference>
<dbReference type="Pfam" id="PF01087">
    <property type="entry name" value="GalP_UDP_transf"/>
    <property type="match status" value="1"/>
</dbReference>
<protein>
    <submittedName>
        <fullName evidence="5">Unannotated protein</fullName>
    </submittedName>
</protein>
<accession>A0A6J6DFV4</accession>
<proteinExistence type="predicted"/>
<dbReference type="GO" id="GO:0008270">
    <property type="term" value="F:zinc ion binding"/>
    <property type="evidence" value="ECO:0007669"/>
    <property type="project" value="InterPro"/>
</dbReference>
<sequence>MSQLRLNLLTGRWVTVVPSRAQRNSDFAPRATQVENDPDRECPFCPGSTHSDPPLLENLDADGNWKMRVVPNRYPAFEGDDSLAVRNLGPVHVMAEASGTHEVFVFSPEHNVRLDMFSDEVIAELMTALRSRFKAHADTPNIRYTQAIVNHGREAGASLAPPHGQLLGLPFVPGEILEEERAFERFKGGCIVCTTAEAEADSERLVLNNGYATVVCPFWSSSPYELLIMPHSHHQHITDASDEELTGVGIAIRDALAHLVATLGDIAFNLVFHTAPSHHSGMYHWHAHLWPKLTTTAGFERGTGVMINVVAPEQAATALRAAAVKA</sequence>
<dbReference type="AlphaFoldDB" id="A0A6J6DFV4"/>
<dbReference type="InterPro" id="IPR036265">
    <property type="entry name" value="HIT-like_sf"/>
</dbReference>
<dbReference type="PANTHER" id="PTHR42763">
    <property type="entry name" value="ADP-GLUCOSE PHOSPHORYLASE"/>
    <property type="match status" value="1"/>
</dbReference>
<dbReference type="SUPFAM" id="SSF54197">
    <property type="entry name" value="HIT-like"/>
    <property type="match status" value="2"/>
</dbReference>
<evidence type="ECO:0000256" key="2">
    <source>
        <dbReference type="ARBA" id="ARBA00022695"/>
    </source>
</evidence>
<dbReference type="GO" id="GO:0008108">
    <property type="term" value="F:UDP-glucose:hexose-1-phosphate uridylyltransferase activity"/>
    <property type="evidence" value="ECO:0007669"/>
    <property type="project" value="InterPro"/>
</dbReference>